<accession>A0A450TAX2</accession>
<dbReference type="AlphaFoldDB" id="A0A450TAX2"/>
<feature type="compositionally biased region" description="Basic residues" evidence="1">
    <location>
        <begin position="1"/>
        <end position="16"/>
    </location>
</feature>
<evidence type="ECO:0000256" key="1">
    <source>
        <dbReference type="SAM" id="MobiDB-lite"/>
    </source>
</evidence>
<evidence type="ECO:0000313" key="2">
    <source>
        <dbReference type="EMBL" id="VFJ63893.1"/>
    </source>
</evidence>
<reference evidence="2" key="1">
    <citation type="submission" date="2019-02" db="EMBL/GenBank/DDBJ databases">
        <authorList>
            <person name="Gruber-Vodicka R. H."/>
            <person name="Seah K. B. B."/>
        </authorList>
    </citation>
    <scope>NUCLEOTIDE SEQUENCE</scope>
    <source>
        <strain evidence="2">BECK_DK161</strain>
    </source>
</reference>
<name>A0A450TAX2_9GAMM</name>
<feature type="region of interest" description="Disordered" evidence="1">
    <location>
        <begin position="1"/>
        <end position="25"/>
    </location>
</feature>
<proteinExistence type="predicted"/>
<sequence length="74" mass="8648">MGKQRIKPPASRKGHRIQAPDVTNYDDRPPIFSLERVRDGDYSFSRLGPELLIVKLIKAQWLRSYRYPSFWASA</sequence>
<organism evidence="2">
    <name type="scientific">Candidatus Kentrum sp. DK</name>
    <dbReference type="NCBI Taxonomy" id="2126562"/>
    <lineage>
        <taxon>Bacteria</taxon>
        <taxon>Pseudomonadati</taxon>
        <taxon>Pseudomonadota</taxon>
        <taxon>Gammaproteobacteria</taxon>
        <taxon>Candidatus Kentrum</taxon>
    </lineage>
</organism>
<gene>
    <name evidence="2" type="ORF">BECKDK2373C_GA0170839_111215</name>
</gene>
<protein>
    <submittedName>
        <fullName evidence="2">Uncharacterized protein</fullName>
    </submittedName>
</protein>
<dbReference type="EMBL" id="CAADEY010000112">
    <property type="protein sequence ID" value="VFJ63893.1"/>
    <property type="molecule type" value="Genomic_DNA"/>
</dbReference>